<dbReference type="Gene3D" id="3.30.70.330">
    <property type="match status" value="1"/>
</dbReference>
<keyword evidence="1 2" id="KW-0694">RNA-binding</keyword>
<sequence>MASKDQSGEVVKPGGKKKGKTLPLTDFLKPASVGRWADEDVENETIDTLPTLPTAPGEGAAYQSVGGYSSAPSGPSRPLPDHPPFKVFIGNIPYDATEDEMAAVFAPPLEVVDVHIIKHKDTNKPRGCFVEFATRADLEKGLLKDGSVVLGRPIRIDVAEDRPDRAQRSGGGFGGRSERDFDGARDRRRGYGFGDGGYEDDRRGGGGFDDRRRGGGGGGFADTYGPDRGRPRDGGFGRHDDDDRRGPGGHDRGDRGYGGFSGRHEEETGGSRWGHISKERAQLPVHARSTPPPVQESAEPADPTDRPKLSLAPRAKVDEAAPEQPAPAPAKKANPFGDAKPIDAEAKIREIEEREKKRRMAEAQKRAAESEAARAAEVRAKATAPGRPVNGAGPNRDDDSVSSTSAASAERPHGPGRGGGRGEGGGRGGRGRGDGHRGGGRGASLRTGGPPPGLEGHPARGWEGGGRTPRGGYGGRPRSGGSGRGDGEGGHHQGPGPARGQPPRTAAPPAAEPAKDMAGFQTVSAHQRARGRERDAEAAKSAAGPPGLVTKEEPKRAAMSNKFDLLNLEDE</sequence>
<feature type="region of interest" description="Disordered" evidence="3">
    <location>
        <begin position="47"/>
        <end position="80"/>
    </location>
</feature>
<evidence type="ECO:0000256" key="2">
    <source>
        <dbReference type="PROSITE-ProRule" id="PRU00176"/>
    </source>
</evidence>
<dbReference type="InterPro" id="IPR000504">
    <property type="entry name" value="RRM_dom"/>
</dbReference>
<proteinExistence type="predicted"/>
<dbReference type="PANTHER" id="PTHR23236:SF11">
    <property type="entry name" value="EUKARYOTIC TRANSLATION INITIATION FACTOR 4H"/>
    <property type="match status" value="1"/>
</dbReference>
<evidence type="ECO:0000259" key="4">
    <source>
        <dbReference type="PROSITE" id="PS50102"/>
    </source>
</evidence>
<organism evidence="5 6">
    <name type="scientific">Coccomyxa subellipsoidea</name>
    <dbReference type="NCBI Taxonomy" id="248742"/>
    <lineage>
        <taxon>Eukaryota</taxon>
        <taxon>Viridiplantae</taxon>
        <taxon>Chlorophyta</taxon>
        <taxon>core chlorophytes</taxon>
        <taxon>Trebouxiophyceae</taxon>
        <taxon>Trebouxiophyceae incertae sedis</taxon>
        <taxon>Coccomyxaceae</taxon>
        <taxon>Coccomyxa</taxon>
    </lineage>
</organism>
<dbReference type="SMART" id="SM00360">
    <property type="entry name" value="RRM"/>
    <property type="match status" value="1"/>
</dbReference>
<feature type="compositionally biased region" description="Basic and acidic residues" evidence="3">
    <location>
        <begin position="176"/>
        <end position="185"/>
    </location>
</feature>
<feature type="compositionally biased region" description="Basic and acidic residues" evidence="3">
    <location>
        <begin position="340"/>
        <end position="380"/>
    </location>
</feature>
<dbReference type="SUPFAM" id="SSF54928">
    <property type="entry name" value="RNA-binding domain, RBD"/>
    <property type="match status" value="1"/>
</dbReference>
<dbReference type="Proteomes" id="UP001491310">
    <property type="component" value="Unassembled WGS sequence"/>
</dbReference>
<protein>
    <recommendedName>
        <fullName evidence="4">RRM domain-containing protein</fullName>
    </recommendedName>
</protein>
<name>A0ABR2YUD8_9CHLO</name>
<dbReference type="PANTHER" id="PTHR23236">
    <property type="entry name" value="EUKARYOTIC TRANSLATION INITIATION FACTOR 4B/4H"/>
    <property type="match status" value="1"/>
</dbReference>
<accession>A0ABR2YUD8</accession>
<feature type="region of interest" description="Disordered" evidence="3">
    <location>
        <begin position="1"/>
        <end position="24"/>
    </location>
</feature>
<evidence type="ECO:0000313" key="5">
    <source>
        <dbReference type="EMBL" id="KAK9915448.1"/>
    </source>
</evidence>
<evidence type="ECO:0000256" key="1">
    <source>
        <dbReference type="ARBA" id="ARBA00022884"/>
    </source>
</evidence>
<gene>
    <name evidence="5" type="ORF">WJX75_009349</name>
</gene>
<feature type="compositionally biased region" description="Gly residues" evidence="3">
    <location>
        <begin position="462"/>
        <end position="484"/>
    </location>
</feature>
<reference evidence="5 6" key="1">
    <citation type="journal article" date="2024" name="Nat. Commun.">
        <title>Phylogenomics reveals the evolutionary origins of lichenization in chlorophyte algae.</title>
        <authorList>
            <person name="Puginier C."/>
            <person name="Libourel C."/>
            <person name="Otte J."/>
            <person name="Skaloud P."/>
            <person name="Haon M."/>
            <person name="Grisel S."/>
            <person name="Petersen M."/>
            <person name="Berrin J.G."/>
            <person name="Delaux P.M."/>
            <person name="Dal Grande F."/>
            <person name="Keller J."/>
        </authorList>
    </citation>
    <scope>NUCLEOTIDE SEQUENCE [LARGE SCALE GENOMIC DNA]</scope>
    <source>
        <strain evidence="5 6">SAG 216-7</strain>
    </source>
</reference>
<dbReference type="InterPro" id="IPR012677">
    <property type="entry name" value="Nucleotide-bd_a/b_plait_sf"/>
</dbReference>
<dbReference type="PROSITE" id="PS50102">
    <property type="entry name" value="RRM"/>
    <property type="match status" value="1"/>
</dbReference>
<evidence type="ECO:0000313" key="6">
    <source>
        <dbReference type="Proteomes" id="UP001491310"/>
    </source>
</evidence>
<feature type="compositionally biased region" description="Basic and acidic residues" evidence="3">
    <location>
        <begin position="225"/>
        <end position="255"/>
    </location>
</feature>
<dbReference type="Pfam" id="PF00076">
    <property type="entry name" value="RRM_1"/>
    <property type="match status" value="1"/>
</dbReference>
<feature type="compositionally biased region" description="Basic and acidic residues" evidence="3">
    <location>
        <begin position="199"/>
        <end position="213"/>
    </location>
</feature>
<dbReference type="EMBL" id="JALJOT010000005">
    <property type="protein sequence ID" value="KAK9915448.1"/>
    <property type="molecule type" value="Genomic_DNA"/>
</dbReference>
<comment type="caution">
    <text evidence="5">The sequence shown here is derived from an EMBL/GenBank/DDBJ whole genome shotgun (WGS) entry which is preliminary data.</text>
</comment>
<feature type="region of interest" description="Disordered" evidence="3">
    <location>
        <begin position="160"/>
        <end position="571"/>
    </location>
</feature>
<feature type="compositionally biased region" description="Gly residues" evidence="3">
    <location>
        <begin position="415"/>
        <end position="428"/>
    </location>
</feature>
<dbReference type="InterPro" id="IPR035979">
    <property type="entry name" value="RBD_domain_sf"/>
</dbReference>
<evidence type="ECO:0000256" key="3">
    <source>
        <dbReference type="SAM" id="MobiDB-lite"/>
    </source>
</evidence>
<feature type="compositionally biased region" description="Low complexity" evidence="3">
    <location>
        <begin position="494"/>
        <end position="509"/>
    </location>
</feature>
<feature type="domain" description="RRM" evidence="4">
    <location>
        <begin position="85"/>
        <end position="161"/>
    </location>
</feature>
<keyword evidence="6" id="KW-1185">Reference proteome</keyword>